<gene>
    <name evidence="8" type="ORF">CO2235_MP80290</name>
    <name evidence="7" type="ORF">CO2235_U770199</name>
    <name evidence="6" type="ORF">JTE92_06500</name>
</gene>
<dbReference type="Proteomes" id="UP000623307">
    <property type="component" value="Chromosome 1"/>
</dbReference>
<evidence type="ECO:0000256" key="3">
    <source>
        <dbReference type="SAM" id="Coils"/>
    </source>
</evidence>
<evidence type="ECO:0000256" key="1">
    <source>
        <dbReference type="ARBA" id="ARBA00004167"/>
    </source>
</evidence>
<dbReference type="CDD" id="cd08826">
    <property type="entry name" value="SPFH_eoslipins_u1"/>
    <property type="match status" value="1"/>
</dbReference>
<feature type="transmembrane region" description="Helical" evidence="4">
    <location>
        <begin position="6"/>
        <end position="25"/>
    </location>
</feature>
<dbReference type="PANTHER" id="PTHR10264:SF19">
    <property type="entry name" value="AT06885P-RELATED"/>
    <property type="match status" value="1"/>
</dbReference>
<name>A0A375FRR1_9BURK</name>
<keyword evidence="4" id="KW-0812">Transmembrane</keyword>
<proteinExistence type="inferred from homology"/>
<dbReference type="AlphaFoldDB" id="A0A375FRR1"/>
<evidence type="ECO:0000256" key="2">
    <source>
        <dbReference type="ARBA" id="ARBA00008164"/>
    </source>
</evidence>
<dbReference type="EMBL" id="OGUS01000084">
    <property type="protein sequence ID" value="SPC07757.1"/>
    <property type="molecule type" value="Genomic_DNA"/>
</dbReference>
<dbReference type="OrthoDB" id="9809197at2"/>
<dbReference type="InterPro" id="IPR001972">
    <property type="entry name" value="Stomatin_HflK_fam"/>
</dbReference>
<keyword evidence="4" id="KW-0472">Membrane</keyword>
<dbReference type="InterPro" id="IPR043202">
    <property type="entry name" value="Band-7_stomatin-like"/>
</dbReference>
<organism evidence="7 9">
    <name type="scientific">Cupriavidus oxalaticus</name>
    <dbReference type="NCBI Taxonomy" id="96344"/>
    <lineage>
        <taxon>Bacteria</taxon>
        <taxon>Pseudomonadati</taxon>
        <taxon>Pseudomonadota</taxon>
        <taxon>Betaproteobacteria</taxon>
        <taxon>Burkholderiales</taxon>
        <taxon>Burkholderiaceae</taxon>
        <taxon>Cupriavidus</taxon>
    </lineage>
</organism>
<sequence length="242" mass="27048">MEFVVSATSIAVLGALLVISSFRVLREYERGVVFMLGRFWKVKGPGLVLVLPMVQQMVRVDLRTVVLDVPPQDVISRDNVSVKVSAVVYFRVVDAQFAIIQVANFLNATSQLSQTTLRSVLGKHELDEILAERERLNAEIQQVLDGQTEGWGIKVSNVEIKHVDLNENMIRAIARQAEAERERRAKVIHAEGELQASTKLLEAAQMLAKAPEAMQLRYLQTLTQITGENSSTIVFPLPVDMR</sequence>
<evidence type="ECO:0000313" key="6">
    <source>
        <dbReference type="EMBL" id="QRQ90335.1"/>
    </source>
</evidence>
<dbReference type="GeneID" id="303489162"/>
<dbReference type="RefSeq" id="WP_063239249.1">
    <property type="nucleotide sequence ID" value="NZ_CP069809.1"/>
</dbReference>
<dbReference type="PANTHER" id="PTHR10264">
    <property type="entry name" value="BAND 7 PROTEIN-RELATED"/>
    <property type="match status" value="1"/>
</dbReference>
<evidence type="ECO:0000313" key="8">
    <source>
        <dbReference type="EMBL" id="SPC24410.1"/>
    </source>
</evidence>
<geneLocation type="plasmid" evidence="9">
    <name>co2235_mp</name>
</geneLocation>
<evidence type="ECO:0000313" key="9">
    <source>
        <dbReference type="Proteomes" id="UP000256862"/>
    </source>
</evidence>
<keyword evidence="3" id="KW-0175">Coiled coil</keyword>
<reference evidence="9" key="2">
    <citation type="submission" date="2018-01" db="EMBL/GenBank/DDBJ databases">
        <authorList>
            <person name="Gaut B.S."/>
            <person name="Morton B.R."/>
            <person name="Clegg M.T."/>
            <person name="Duvall M.R."/>
        </authorList>
    </citation>
    <scope>NUCLEOTIDE SEQUENCE [LARGE SCALE GENOMIC DNA]</scope>
</reference>
<dbReference type="InterPro" id="IPR001107">
    <property type="entry name" value="Band_7"/>
</dbReference>
<keyword evidence="4" id="KW-1133">Transmembrane helix</keyword>
<dbReference type="InterPro" id="IPR036013">
    <property type="entry name" value="Band_7/SPFH_dom_sf"/>
</dbReference>
<dbReference type="Gene3D" id="3.30.479.30">
    <property type="entry name" value="Band 7 domain"/>
    <property type="match status" value="1"/>
</dbReference>
<dbReference type="GO" id="GO:0005886">
    <property type="term" value="C:plasma membrane"/>
    <property type="evidence" value="ECO:0007669"/>
    <property type="project" value="InterPro"/>
</dbReference>
<protein>
    <submittedName>
        <fullName evidence="6">Slipin family protein</fullName>
    </submittedName>
</protein>
<feature type="coiled-coil region" evidence="3">
    <location>
        <begin position="126"/>
        <end position="182"/>
    </location>
</feature>
<evidence type="ECO:0000259" key="5">
    <source>
        <dbReference type="SMART" id="SM00244"/>
    </source>
</evidence>
<dbReference type="EMBL" id="OGUS01000143">
    <property type="protein sequence ID" value="SPC24410.1"/>
    <property type="molecule type" value="Genomic_DNA"/>
</dbReference>
<evidence type="ECO:0000256" key="4">
    <source>
        <dbReference type="SAM" id="Phobius"/>
    </source>
</evidence>
<accession>A0A375FRR1</accession>
<keyword evidence="10" id="KW-1185">Reference proteome</keyword>
<dbReference type="EMBL" id="CP069811">
    <property type="protein sequence ID" value="QRQ90335.1"/>
    <property type="molecule type" value="Genomic_DNA"/>
</dbReference>
<dbReference type="Proteomes" id="UP000256862">
    <property type="component" value="Plasmid CO2235_mp"/>
</dbReference>
<comment type="subcellular location">
    <subcellularLocation>
        <location evidence="1">Membrane</location>
        <topology evidence="1">Single-pass membrane protein</topology>
    </subcellularLocation>
</comment>
<dbReference type="GO" id="GO:0098552">
    <property type="term" value="C:side of membrane"/>
    <property type="evidence" value="ECO:0007669"/>
    <property type="project" value="UniProtKB-ARBA"/>
</dbReference>
<reference evidence="7 9" key="1">
    <citation type="submission" date="2018-01" db="EMBL/GenBank/DDBJ databases">
        <authorList>
            <person name="Clerissi C."/>
        </authorList>
    </citation>
    <scope>NUCLEOTIDE SEQUENCE</scope>
    <source>
        <strain evidence="7">Cupriavidus oxalaticus LMG 2235</strain>
        <plasmid evidence="9">co2235_mp</plasmid>
    </source>
</reference>
<dbReference type="FunFam" id="3.30.479.30:FF:000004">
    <property type="entry name" value="Putative membrane protease family, stomatin"/>
    <property type="match status" value="1"/>
</dbReference>
<feature type="domain" description="Band 7" evidence="5">
    <location>
        <begin position="20"/>
        <end position="177"/>
    </location>
</feature>
<dbReference type="Gene3D" id="6.10.250.2090">
    <property type="match status" value="1"/>
</dbReference>
<evidence type="ECO:0000313" key="7">
    <source>
        <dbReference type="EMBL" id="SPC07757.1"/>
    </source>
</evidence>
<dbReference type="Pfam" id="PF01145">
    <property type="entry name" value="Band_7"/>
    <property type="match status" value="1"/>
</dbReference>
<reference evidence="6 10" key="3">
    <citation type="submission" date="2021-02" db="EMBL/GenBank/DDBJ databases">
        <title>Complete Genome Sequence of Cupriavidus oxalaticus Strain Ox1, a Soil Oxalate-Degrading Species.</title>
        <authorList>
            <person name="Palmieri F."/>
            <person name="Udriet P."/>
            <person name="Deuasquier M."/>
            <person name="Beaudoing E."/>
            <person name="Johnson S.L."/>
            <person name="Davenport K.W."/>
            <person name="Chain P.S."/>
            <person name="Bindschedler S."/>
            <person name="Junier P."/>
        </authorList>
    </citation>
    <scope>NUCLEOTIDE SEQUENCE [LARGE SCALE GENOMIC DNA]</scope>
    <source>
        <strain evidence="6 10">Ox1</strain>
    </source>
</reference>
<comment type="similarity">
    <text evidence="2">Belongs to the band 7/mec-2 family.</text>
</comment>
<dbReference type="SMART" id="SM00244">
    <property type="entry name" value="PHB"/>
    <property type="match status" value="1"/>
</dbReference>
<dbReference type="SUPFAM" id="SSF117892">
    <property type="entry name" value="Band 7/SPFH domain"/>
    <property type="match status" value="1"/>
</dbReference>
<evidence type="ECO:0000313" key="10">
    <source>
        <dbReference type="Proteomes" id="UP000623307"/>
    </source>
</evidence>
<dbReference type="PRINTS" id="PR00721">
    <property type="entry name" value="STOMATIN"/>
</dbReference>